<dbReference type="InterPro" id="IPR046348">
    <property type="entry name" value="SIS_dom_sf"/>
</dbReference>
<dbReference type="EMBL" id="PIUM01000034">
    <property type="protein sequence ID" value="PKU22321.1"/>
    <property type="molecule type" value="Genomic_DNA"/>
</dbReference>
<dbReference type="RefSeq" id="WP_101252879.1">
    <property type="nucleotide sequence ID" value="NZ_PIUM01000034.1"/>
</dbReference>
<comment type="similarity">
    <text evidence="4 10">Belongs to the SIS family. GmhA subfamily.</text>
</comment>
<dbReference type="AlphaFoldDB" id="A0A2N3PPJ0"/>
<name>A0A2N3PPJ0_9PROT</name>
<feature type="binding site" evidence="10">
    <location>
        <position position="124"/>
    </location>
    <ligand>
        <name>substrate</name>
    </ligand>
</feature>
<feature type="binding site" evidence="10">
    <location>
        <position position="60"/>
    </location>
    <ligand>
        <name>Zn(2+)</name>
        <dbReference type="ChEBI" id="CHEBI:29105"/>
    </ligand>
</feature>
<organism evidence="12 13">
    <name type="scientific">Telmatospirillum siberiense</name>
    <dbReference type="NCBI Taxonomy" id="382514"/>
    <lineage>
        <taxon>Bacteria</taxon>
        <taxon>Pseudomonadati</taxon>
        <taxon>Pseudomonadota</taxon>
        <taxon>Alphaproteobacteria</taxon>
        <taxon>Rhodospirillales</taxon>
        <taxon>Rhodospirillaceae</taxon>
        <taxon>Telmatospirillum</taxon>
    </lineage>
</organism>
<dbReference type="OrthoDB" id="9810929at2"/>
<keyword evidence="13" id="KW-1185">Reference proteome</keyword>
<feature type="binding site" evidence="10">
    <location>
        <begin position="51"/>
        <end position="53"/>
    </location>
    <ligand>
        <name>substrate</name>
    </ligand>
</feature>
<proteinExistence type="inferred from homology"/>
<dbReference type="InterPro" id="IPR001347">
    <property type="entry name" value="SIS_dom"/>
</dbReference>
<feature type="binding site" evidence="10">
    <location>
        <position position="171"/>
    </location>
    <ligand>
        <name>substrate</name>
    </ligand>
</feature>
<gene>
    <name evidence="10" type="primary">gmhA</name>
    <name evidence="12" type="ORF">CWS72_22415</name>
</gene>
<evidence type="ECO:0000256" key="7">
    <source>
        <dbReference type="ARBA" id="ARBA00022833"/>
    </source>
</evidence>
<comment type="pathway">
    <text evidence="10">Carbohydrate biosynthesis; D-glycero-D-manno-heptose 7-phosphate biosynthesis; D-glycero-alpha-D-manno-heptose 7-phosphate and D-glycero-beta-D-manno-heptose 7-phosphate from sedoheptulose 7-phosphate: step 1/1.</text>
</comment>
<dbReference type="InterPro" id="IPR004515">
    <property type="entry name" value="Phosphoheptose_Isoase"/>
</dbReference>
<dbReference type="GO" id="GO:0008270">
    <property type="term" value="F:zinc ion binding"/>
    <property type="evidence" value="ECO:0007669"/>
    <property type="project" value="UniProtKB-UniRule"/>
</dbReference>
<feature type="binding site" evidence="10">
    <location>
        <position position="64"/>
    </location>
    <ligand>
        <name>substrate</name>
    </ligand>
</feature>
<keyword evidence="8 10" id="KW-0413">Isomerase</keyword>
<dbReference type="Proteomes" id="UP000233293">
    <property type="component" value="Unassembled WGS sequence"/>
</dbReference>
<evidence type="ECO:0000256" key="10">
    <source>
        <dbReference type="HAMAP-Rule" id="MF_00067"/>
    </source>
</evidence>
<dbReference type="GO" id="GO:0097367">
    <property type="term" value="F:carbohydrate derivative binding"/>
    <property type="evidence" value="ECO:0007669"/>
    <property type="project" value="InterPro"/>
</dbReference>
<dbReference type="GO" id="GO:0005975">
    <property type="term" value="P:carbohydrate metabolic process"/>
    <property type="evidence" value="ECO:0007669"/>
    <property type="project" value="UniProtKB-UniRule"/>
</dbReference>
<keyword evidence="7 10" id="KW-0862">Zinc</keyword>
<dbReference type="PANTHER" id="PTHR30390:SF6">
    <property type="entry name" value="DNAA INITIATOR-ASSOCIATING PROTEIN DIAA"/>
    <property type="match status" value="1"/>
</dbReference>
<feature type="binding site" evidence="10">
    <location>
        <begin position="119"/>
        <end position="121"/>
    </location>
    <ligand>
        <name>substrate</name>
    </ligand>
</feature>
<keyword evidence="9 10" id="KW-0119">Carbohydrate metabolism</keyword>
<evidence type="ECO:0000313" key="12">
    <source>
        <dbReference type="EMBL" id="PKU22321.1"/>
    </source>
</evidence>
<evidence type="ECO:0000256" key="6">
    <source>
        <dbReference type="ARBA" id="ARBA00022723"/>
    </source>
</evidence>
<feature type="binding site" evidence="10">
    <location>
        <position position="179"/>
    </location>
    <ligand>
        <name>Zn(2+)</name>
        <dbReference type="ChEBI" id="CHEBI:29105"/>
    </ligand>
</feature>
<evidence type="ECO:0000256" key="3">
    <source>
        <dbReference type="ARBA" id="ARBA00004496"/>
    </source>
</evidence>
<comment type="subcellular location">
    <subcellularLocation>
        <location evidence="3 10">Cytoplasm</location>
    </subcellularLocation>
</comment>
<reference evidence="13" key="1">
    <citation type="submission" date="2017-12" db="EMBL/GenBank/DDBJ databases">
        <title>Draft genome sequence of Telmatospirillum siberiense 26-4b1T, an acidotolerant peatland alphaproteobacterium potentially involved in sulfur cycling.</title>
        <authorList>
            <person name="Hausmann B."/>
            <person name="Pjevac P."/>
            <person name="Schreck K."/>
            <person name="Herbold C.W."/>
            <person name="Daims H."/>
            <person name="Wagner M."/>
            <person name="Pester M."/>
            <person name="Loy A."/>
        </authorList>
    </citation>
    <scope>NUCLEOTIDE SEQUENCE [LARGE SCALE GENOMIC DNA]</scope>
    <source>
        <strain evidence="13">26-4b1</strain>
    </source>
</reference>
<dbReference type="Gene3D" id="3.40.50.10490">
    <property type="entry name" value="Glucose-6-phosphate isomerase like protein, domain 1"/>
    <property type="match status" value="1"/>
</dbReference>
<comment type="miscellaneous">
    <text evidence="10">The reaction produces a racemic mixture of D-glycero-alpha-D-manno-heptose 7-phosphate and D-glycero-beta-D-manno-heptose 7-phosphate.</text>
</comment>
<dbReference type="PROSITE" id="PS51464">
    <property type="entry name" value="SIS"/>
    <property type="match status" value="1"/>
</dbReference>
<evidence type="ECO:0000256" key="2">
    <source>
        <dbReference type="ARBA" id="ARBA00003172"/>
    </source>
</evidence>
<keyword evidence="6 10" id="KW-0479">Metal-binding</keyword>
<dbReference type="SUPFAM" id="SSF53697">
    <property type="entry name" value="SIS domain"/>
    <property type="match status" value="1"/>
</dbReference>
<feature type="domain" description="SIS" evidence="11">
    <location>
        <begin position="36"/>
        <end position="190"/>
    </location>
</feature>
<evidence type="ECO:0000256" key="9">
    <source>
        <dbReference type="ARBA" id="ARBA00023277"/>
    </source>
</evidence>
<keyword evidence="5 10" id="KW-0963">Cytoplasm</keyword>
<comment type="catalytic activity">
    <reaction evidence="1 10">
        <text>2 D-sedoheptulose 7-phosphate = D-glycero-alpha-D-manno-heptose 7-phosphate + D-glycero-beta-D-manno-heptose 7-phosphate</text>
        <dbReference type="Rhea" id="RHEA:27489"/>
        <dbReference type="ChEBI" id="CHEBI:57483"/>
        <dbReference type="ChEBI" id="CHEBI:60203"/>
        <dbReference type="ChEBI" id="CHEBI:60204"/>
        <dbReference type="EC" id="5.3.1.28"/>
    </reaction>
</comment>
<dbReference type="GO" id="GO:2001061">
    <property type="term" value="P:D-glycero-D-manno-heptose 7-phosphate biosynthetic process"/>
    <property type="evidence" value="ECO:0007669"/>
    <property type="project" value="UniProtKB-UniPathway"/>
</dbReference>
<dbReference type="PANTHER" id="PTHR30390">
    <property type="entry name" value="SEDOHEPTULOSE 7-PHOSPHATE ISOMERASE / DNAA INITIATOR-ASSOCIATING FACTOR FOR REPLICATION INITIATION"/>
    <property type="match status" value="1"/>
</dbReference>
<evidence type="ECO:0000313" key="13">
    <source>
        <dbReference type="Proteomes" id="UP000233293"/>
    </source>
</evidence>
<evidence type="ECO:0000259" key="11">
    <source>
        <dbReference type="PROSITE" id="PS51464"/>
    </source>
</evidence>
<evidence type="ECO:0000256" key="8">
    <source>
        <dbReference type="ARBA" id="ARBA00023235"/>
    </source>
</evidence>
<comment type="function">
    <text evidence="2 10">Catalyzes the isomerization of sedoheptulose 7-phosphate in D-glycero-D-manno-heptose 7-phosphate.</text>
</comment>
<dbReference type="GO" id="GO:0005737">
    <property type="term" value="C:cytoplasm"/>
    <property type="evidence" value="ECO:0007669"/>
    <property type="project" value="UniProtKB-SubCell"/>
</dbReference>
<protein>
    <recommendedName>
        <fullName evidence="10">Phosphoheptose isomerase</fullName>
        <ecNumber evidence="10">5.3.1.28</ecNumber>
    </recommendedName>
    <alternativeName>
        <fullName evidence="10">Sedoheptulose 7-phosphate isomerase</fullName>
    </alternativeName>
</protein>
<comment type="caution">
    <text evidence="12">The sequence shown here is derived from an EMBL/GenBank/DDBJ whole genome shotgun (WGS) entry which is preliminary data.</text>
</comment>
<sequence>MDIAQFFDKEVEEHAKLVQTLGPAIKEPFLRLCESCRTSIRQGGKILFFGNGGSAADAQHLATEIVVRYKVNRRALPAIALTTDTSILTATANDFSFEEIFSRQVEALARPGDVAIGISTSGKSPNVLKALEAARAAGAVAAGFAGRDGGTMVGCADPLIIVPSSVTARIQEMHILIGHMLCEAIEADFA</sequence>
<dbReference type="EC" id="5.3.1.28" evidence="10"/>
<dbReference type="InterPro" id="IPR035461">
    <property type="entry name" value="GmhA/DiaA"/>
</dbReference>
<evidence type="ECO:0000256" key="1">
    <source>
        <dbReference type="ARBA" id="ARBA00000348"/>
    </source>
</evidence>
<dbReference type="InterPro" id="IPR050099">
    <property type="entry name" value="SIS_GmhA/DiaA_subfam"/>
</dbReference>
<evidence type="ECO:0000256" key="5">
    <source>
        <dbReference type="ARBA" id="ARBA00022490"/>
    </source>
</evidence>
<dbReference type="CDD" id="cd05006">
    <property type="entry name" value="SIS_GmhA"/>
    <property type="match status" value="1"/>
</dbReference>
<evidence type="ECO:0000256" key="4">
    <source>
        <dbReference type="ARBA" id="ARBA00009894"/>
    </source>
</evidence>
<feature type="binding site" evidence="10">
    <location>
        <position position="64"/>
    </location>
    <ligand>
        <name>Zn(2+)</name>
        <dbReference type="ChEBI" id="CHEBI:29105"/>
    </ligand>
</feature>
<comment type="cofactor">
    <cofactor evidence="10">
        <name>Zn(2+)</name>
        <dbReference type="ChEBI" id="CHEBI:29105"/>
    </cofactor>
    <text evidence="10">Binds 1 zinc ion per subunit.</text>
</comment>
<dbReference type="Pfam" id="PF13580">
    <property type="entry name" value="SIS_2"/>
    <property type="match status" value="1"/>
</dbReference>
<dbReference type="HAMAP" id="MF_00067">
    <property type="entry name" value="GmhA"/>
    <property type="match status" value="1"/>
</dbReference>
<dbReference type="UniPathway" id="UPA00041">
    <property type="reaction ID" value="UER00436"/>
</dbReference>
<feature type="binding site" evidence="10">
    <location>
        <position position="171"/>
    </location>
    <ligand>
        <name>Zn(2+)</name>
        <dbReference type="ChEBI" id="CHEBI:29105"/>
    </ligand>
</feature>
<comment type="subunit">
    <text evidence="10">Homotetramer.</text>
</comment>
<dbReference type="GO" id="GO:0008968">
    <property type="term" value="F:D-sedoheptulose 7-phosphate isomerase activity"/>
    <property type="evidence" value="ECO:0007669"/>
    <property type="project" value="UniProtKB-UniRule"/>
</dbReference>
<feature type="binding site" evidence="10">
    <location>
        <begin position="93"/>
        <end position="94"/>
    </location>
    <ligand>
        <name>substrate</name>
    </ligand>
</feature>
<accession>A0A2N3PPJ0</accession>